<accession>A0A6D2KYX7</accession>
<dbReference type="AlphaFoldDB" id="A0A6D2KYX7"/>
<name>A0A6D2KYX7_9BRAS</name>
<protein>
    <submittedName>
        <fullName evidence="2">Uncharacterized protein</fullName>
    </submittedName>
</protein>
<sequence length="115" mass="13304">MKIYREIYGDPIYDTYEDDVDVMTSFSKKVSLRIRCVQNPGGADRLVKISVSCKIRFVRKSCRFRSVQISGLIRFVRKLDQGEKKVKIILPKLHDENPTEDSRTNLSWPARPDAA</sequence>
<proteinExistence type="predicted"/>
<evidence type="ECO:0000313" key="3">
    <source>
        <dbReference type="Proteomes" id="UP000467841"/>
    </source>
</evidence>
<evidence type="ECO:0000313" key="2">
    <source>
        <dbReference type="EMBL" id="CAA7057363.1"/>
    </source>
</evidence>
<comment type="caution">
    <text evidence="2">The sequence shown here is derived from an EMBL/GenBank/DDBJ whole genome shotgun (WGS) entry which is preliminary data.</text>
</comment>
<feature type="region of interest" description="Disordered" evidence="1">
    <location>
        <begin position="95"/>
        <end position="115"/>
    </location>
</feature>
<gene>
    <name evidence="2" type="ORF">MERR_LOCUS44599</name>
</gene>
<reference evidence="2" key="1">
    <citation type="submission" date="2020-01" db="EMBL/GenBank/DDBJ databases">
        <authorList>
            <person name="Mishra B."/>
        </authorList>
    </citation>
    <scope>NUCLEOTIDE SEQUENCE [LARGE SCALE GENOMIC DNA]</scope>
</reference>
<dbReference type="EMBL" id="CACVBM020001684">
    <property type="protein sequence ID" value="CAA7057363.1"/>
    <property type="molecule type" value="Genomic_DNA"/>
</dbReference>
<dbReference type="Proteomes" id="UP000467841">
    <property type="component" value="Unassembled WGS sequence"/>
</dbReference>
<organism evidence="2 3">
    <name type="scientific">Microthlaspi erraticum</name>
    <dbReference type="NCBI Taxonomy" id="1685480"/>
    <lineage>
        <taxon>Eukaryota</taxon>
        <taxon>Viridiplantae</taxon>
        <taxon>Streptophyta</taxon>
        <taxon>Embryophyta</taxon>
        <taxon>Tracheophyta</taxon>
        <taxon>Spermatophyta</taxon>
        <taxon>Magnoliopsida</taxon>
        <taxon>eudicotyledons</taxon>
        <taxon>Gunneridae</taxon>
        <taxon>Pentapetalae</taxon>
        <taxon>rosids</taxon>
        <taxon>malvids</taxon>
        <taxon>Brassicales</taxon>
        <taxon>Brassicaceae</taxon>
        <taxon>Coluteocarpeae</taxon>
        <taxon>Microthlaspi</taxon>
    </lineage>
</organism>
<keyword evidence="3" id="KW-1185">Reference proteome</keyword>
<evidence type="ECO:0000256" key="1">
    <source>
        <dbReference type="SAM" id="MobiDB-lite"/>
    </source>
</evidence>